<accession>A0ABY5P485</accession>
<dbReference type="InterPro" id="IPR050456">
    <property type="entry name" value="DeoC/FbaB_aldolase"/>
</dbReference>
<dbReference type="PIRSF" id="PIRSF038992">
    <property type="entry name" value="Aldolase_Ia"/>
    <property type="match status" value="1"/>
</dbReference>
<evidence type="ECO:0000313" key="2">
    <source>
        <dbReference type="Proteomes" id="UP001315967"/>
    </source>
</evidence>
<keyword evidence="1" id="KW-0808">Transferase</keyword>
<sequence>MADLDNLKVAKDYRVDTPPATSGKFHVKGAENLDWGMKKHLTNIFHPESGNTVMFAFDHGYFMGSTAGLERLDLLLPEIIDDVDVLMGTRGLIRSWVSPANRKGIALRTTSGSSMLQDDLSFEINSVDIEDAIRLNADCLAVQTFIGADGQLSSIDNLSKTINAAFRYSIPTMGVVAVGKDMERTDTFFKLATRIVAEMGVQLVKSYYCDNFEEVVAACPVPIVVAGGKKTSEEDALTLAYNAISRGARGIDMGRNIFQSNHPKEMAKSIGKIVHEKYTDKEAIEFYHDAINK</sequence>
<dbReference type="SMART" id="SM01133">
    <property type="entry name" value="DeoC"/>
    <property type="match status" value="1"/>
</dbReference>
<proteinExistence type="predicted"/>
<evidence type="ECO:0000313" key="1">
    <source>
        <dbReference type="EMBL" id="UUX33547.1"/>
    </source>
</evidence>
<organism evidence="1 2">
    <name type="scientific">Fundicoccus culcitae</name>
    <dbReference type="NCBI Taxonomy" id="2969821"/>
    <lineage>
        <taxon>Bacteria</taxon>
        <taxon>Bacillati</taxon>
        <taxon>Bacillota</taxon>
        <taxon>Bacilli</taxon>
        <taxon>Lactobacillales</taxon>
        <taxon>Aerococcaceae</taxon>
        <taxon>Fundicoccus</taxon>
    </lineage>
</organism>
<dbReference type="InterPro" id="IPR002915">
    <property type="entry name" value="DeoC/FbaB/LacD_aldolase"/>
</dbReference>
<dbReference type="InterPro" id="IPR041720">
    <property type="entry name" value="FbaB-like"/>
</dbReference>
<keyword evidence="1" id="KW-0012">Acyltransferase</keyword>
<dbReference type="Proteomes" id="UP001315967">
    <property type="component" value="Chromosome"/>
</dbReference>
<dbReference type="NCBIfam" id="NF006081">
    <property type="entry name" value="PRK08227.1"/>
    <property type="match status" value="1"/>
</dbReference>
<dbReference type="InterPro" id="IPR013785">
    <property type="entry name" value="Aldolase_TIM"/>
</dbReference>
<protein>
    <submittedName>
        <fullName evidence="1">3-hydroxy-5-phosphonooxypentane-2,4-dione thiolase</fullName>
        <ecNumber evidence="1">2.3.1.245</ecNumber>
    </submittedName>
</protein>
<name>A0ABY5P485_9LACT</name>
<dbReference type="Pfam" id="PF01791">
    <property type="entry name" value="DeoC"/>
    <property type="match status" value="1"/>
</dbReference>
<dbReference type="EMBL" id="CP102453">
    <property type="protein sequence ID" value="UUX33547.1"/>
    <property type="molecule type" value="Genomic_DNA"/>
</dbReference>
<dbReference type="Gene3D" id="3.20.20.70">
    <property type="entry name" value="Aldolase class I"/>
    <property type="match status" value="1"/>
</dbReference>
<gene>
    <name evidence="1" type="primary">lsrF</name>
    <name evidence="1" type="ORF">NRE15_11660</name>
</gene>
<dbReference type="PANTHER" id="PTHR47916:SF1">
    <property type="entry name" value="3-HYDROXY-5-PHOSPHONOOXYPENTANE-2,4-DIONE THIOLASE"/>
    <property type="match status" value="1"/>
</dbReference>
<dbReference type="EC" id="2.3.1.245" evidence="1"/>
<keyword evidence="2" id="KW-1185">Reference proteome</keyword>
<dbReference type="SUPFAM" id="SSF51569">
    <property type="entry name" value="Aldolase"/>
    <property type="match status" value="1"/>
</dbReference>
<dbReference type="PANTHER" id="PTHR47916">
    <property type="entry name" value="FRUCTOSE-BISPHOSPHATE ALDOLASE CLASS 1"/>
    <property type="match status" value="1"/>
</dbReference>
<dbReference type="GO" id="GO:0016746">
    <property type="term" value="F:acyltransferase activity"/>
    <property type="evidence" value="ECO:0007669"/>
    <property type="project" value="UniProtKB-KW"/>
</dbReference>
<reference evidence="1 2" key="1">
    <citation type="submission" date="2022-08" db="EMBL/GenBank/DDBJ databases">
        <title>Aerococcaceae sp. nov isolated from spoiled eye mask.</title>
        <authorList>
            <person name="Zhou G."/>
            <person name="Xie X.-B."/>
            <person name="Shi Q.-S."/>
            <person name="Wang Y.-S."/>
            <person name="Wen X."/>
            <person name="Peng H."/>
            <person name="Yang X.-J."/>
            <person name="Tao H.-B."/>
            <person name="Huang X.-M."/>
        </authorList>
    </citation>
    <scope>NUCLEOTIDE SEQUENCE [LARGE SCALE GENOMIC DNA]</scope>
    <source>
        <strain evidence="2">DM20194951</strain>
    </source>
</reference>
<dbReference type="RefSeq" id="WP_313793049.1">
    <property type="nucleotide sequence ID" value="NZ_CP102453.1"/>
</dbReference>